<accession>A0A3S5CJB3</accession>
<proteinExistence type="predicted"/>
<name>A0A3S5CJB3_9PLAT</name>
<keyword evidence="3" id="KW-1185">Reference proteome</keyword>
<organism evidence="2 3">
    <name type="scientific">Protopolystoma xenopodis</name>
    <dbReference type="NCBI Taxonomy" id="117903"/>
    <lineage>
        <taxon>Eukaryota</taxon>
        <taxon>Metazoa</taxon>
        <taxon>Spiralia</taxon>
        <taxon>Lophotrochozoa</taxon>
        <taxon>Platyhelminthes</taxon>
        <taxon>Monogenea</taxon>
        <taxon>Polyopisthocotylea</taxon>
        <taxon>Polystomatidea</taxon>
        <taxon>Polystomatidae</taxon>
        <taxon>Protopolystoma</taxon>
    </lineage>
</organism>
<dbReference type="OrthoDB" id="413404at2759"/>
<reference evidence="2" key="1">
    <citation type="submission" date="2018-11" db="EMBL/GenBank/DDBJ databases">
        <authorList>
            <consortium name="Pathogen Informatics"/>
        </authorList>
    </citation>
    <scope>NUCLEOTIDE SEQUENCE</scope>
</reference>
<protein>
    <recommendedName>
        <fullName evidence="4">Myosin tail domain-containing protein</fullName>
    </recommendedName>
</protein>
<evidence type="ECO:0000313" key="3">
    <source>
        <dbReference type="Proteomes" id="UP000784294"/>
    </source>
</evidence>
<gene>
    <name evidence="2" type="ORF">PXEA_LOCUS19564</name>
</gene>
<feature type="region of interest" description="Disordered" evidence="1">
    <location>
        <begin position="54"/>
        <end position="88"/>
    </location>
</feature>
<dbReference type="AlphaFoldDB" id="A0A3S5CJB3"/>
<evidence type="ECO:0000256" key="1">
    <source>
        <dbReference type="SAM" id="MobiDB-lite"/>
    </source>
</evidence>
<dbReference type="EMBL" id="CAAALY010078244">
    <property type="protein sequence ID" value="VEL26124.1"/>
    <property type="molecule type" value="Genomic_DNA"/>
</dbReference>
<evidence type="ECO:0008006" key="4">
    <source>
        <dbReference type="Google" id="ProtNLM"/>
    </source>
</evidence>
<sequence>MSVQLRSLEARVAEERRELRRAIEDTIADKETIKRAARAQKTRAERLMEELQRTTSRLADAEARSAQIQNELEEERRHVSRLTSDRASEAANVDELRCQLIEMERRSHATERAIQGKIALTHAGNSDSSNVNKYGSEEFNKLKQVSGWMSFIRNLEGF</sequence>
<comment type="caution">
    <text evidence="2">The sequence shown here is derived from an EMBL/GenBank/DDBJ whole genome shotgun (WGS) entry which is preliminary data.</text>
</comment>
<evidence type="ECO:0000313" key="2">
    <source>
        <dbReference type="EMBL" id="VEL26124.1"/>
    </source>
</evidence>
<dbReference type="Proteomes" id="UP000784294">
    <property type="component" value="Unassembled WGS sequence"/>
</dbReference>